<comment type="caution">
    <text evidence="1">The sequence shown here is derived from an EMBL/GenBank/DDBJ whole genome shotgun (WGS) entry which is preliminary data.</text>
</comment>
<evidence type="ECO:0000313" key="1">
    <source>
        <dbReference type="EMBL" id="KKQ99000.1"/>
    </source>
</evidence>
<organism evidence="1 2">
    <name type="scientific">Candidatus Woesebacteria bacterium GW2011_GWB1_39_12</name>
    <dbReference type="NCBI Taxonomy" id="1618574"/>
    <lineage>
        <taxon>Bacteria</taxon>
        <taxon>Candidatus Woeseibacteriota</taxon>
    </lineage>
</organism>
<dbReference type="EMBL" id="LBWB01000029">
    <property type="protein sequence ID" value="KKQ99000.1"/>
    <property type="molecule type" value="Genomic_DNA"/>
</dbReference>
<reference evidence="1 2" key="1">
    <citation type="journal article" date="2015" name="Nature">
        <title>rRNA introns, odd ribosomes, and small enigmatic genomes across a large radiation of phyla.</title>
        <authorList>
            <person name="Brown C.T."/>
            <person name="Hug L.A."/>
            <person name="Thomas B.C."/>
            <person name="Sharon I."/>
            <person name="Castelle C.J."/>
            <person name="Singh A."/>
            <person name="Wilkins M.J."/>
            <person name="Williams K.H."/>
            <person name="Banfield J.F."/>
        </authorList>
    </citation>
    <scope>NUCLEOTIDE SEQUENCE [LARGE SCALE GENOMIC DNA]</scope>
</reference>
<evidence type="ECO:0000313" key="2">
    <source>
        <dbReference type="Proteomes" id="UP000033881"/>
    </source>
</evidence>
<proteinExistence type="predicted"/>
<accession>A0A0G0MF79</accession>
<dbReference type="AlphaFoldDB" id="A0A0G0MF79"/>
<dbReference type="STRING" id="1618574.UT24_C0029G0012"/>
<gene>
    <name evidence="1" type="ORF">UT24_C0029G0012</name>
</gene>
<sequence length="88" mass="10408">MNDKETLDNANTFVINKEYWDLKDMQDALEVARQVEDPREETILKTLRNEIYRVKPEKIFDHEEVFIGTGQYTTGRLNHKKPNLKGVK</sequence>
<name>A0A0G0MF79_9BACT</name>
<protein>
    <submittedName>
        <fullName evidence="1">Uncharacterized protein</fullName>
    </submittedName>
</protein>
<dbReference type="Proteomes" id="UP000033881">
    <property type="component" value="Unassembled WGS sequence"/>
</dbReference>